<proteinExistence type="predicted"/>
<dbReference type="AlphaFoldDB" id="A0A2G5V9T1"/>
<sequence>MNDREEDPNGIIPETVEIEFINRWSAFNYHYNAKSSDTIEMLKLHYQNVFKVSAQHLFFFSKRELNLYRKQITFNLGRKLENHQTLEFYGIRNFAVVHIEVRSHLKLISMPILAFLLVMAYWEERVLCKNKKEQDQTPEMVEIKFKRSFNFSDYYYVAKRSDTVGMLKLHYQKAFRIPEQHLCFYSNFIDNNGEELIEIIPETIEIKFATSHYSYYYTARSSDTIGMLKLHYQNAFRIPEQRLIFFCEWRKLENHRSLASYGMQGFAVIQVIALSRSDVIWWLILAFLLVMVTLQGSPKTFIQWTKLVNNLHFQTLQF</sequence>
<dbReference type="InterPro" id="IPR000626">
    <property type="entry name" value="Ubiquitin-like_dom"/>
</dbReference>
<evidence type="ECO:0000313" key="3">
    <source>
        <dbReference type="EMBL" id="PIC48539.1"/>
    </source>
</evidence>
<feature type="domain" description="Ubiquitin-like" evidence="2">
    <location>
        <begin position="14"/>
        <end position="102"/>
    </location>
</feature>
<evidence type="ECO:0000256" key="1">
    <source>
        <dbReference type="SAM" id="Phobius"/>
    </source>
</evidence>
<dbReference type="CDD" id="cd17039">
    <property type="entry name" value="Ubl_ubiquitin_like"/>
    <property type="match status" value="2"/>
</dbReference>
<keyword evidence="1" id="KW-0812">Transmembrane</keyword>
<dbReference type="Pfam" id="PF00240">
    <property type="entry name" value="ubiquitin"/>
    <property type="match status" value="1"/>
</dbReference>
<feature type="domain" description="Ubiquitin-like" evidence="2">
    <location>
        <begin position="202"/>
        <end position="278"/>
    </location>
</feature>
<keyword evidence="4" id="KW-1185">Reference proteome</keyword>
<evidence type="ECO:0000259" key="2">
    <source>
        <dbReference type="PROSITE" id="PS50053"/>
    </source>
</evidence>
<dbReference type="Proteomes" id="UP000230233">
    <property type="component" value="Chromosome II"/>
</dbReference>
<name>A0A2G5V9T1_9PELO</name>
<gene>
    <name evidence="3" type="primary">Cnig_chr_II.g7473</name>
    <name evidence="3" type="ORF">B9Z55_007473</name>
</gene>
<reference evidence="4" key="1">
    <citation type="submission" date="2017-10" db="EMBL/GenBank/DDBJ databases">
        <title>Rapid genome shrinkage in a self-fertile nematode reveals novel sperm competition proteins.</title>
        <authorList>
            <person name="Yin D."/>
            <person name="Schwarz E.M."/>
            <person name="Thomas C.G."/>
            <person name="Felde R.L."/>
            <person name="Korf I.F."/>
            <person name="Cutter A.D."/>
            <person name="Schartner C.M."/>
            <person name="Ralston E.J."/>
            <person name="Meyer B.J."/>
            <person name="Haag E.S."/>
        </authorList>
    </citation>
    <scope>NUCLEOTIDE SEQUENCE [LARGE SCALE GENOMIC DNA]</scope>
    <source>
        <strain evidence="4">JU1422</strain>
    </source>
</reference>
<dbReference type="SMART" id="SM00213">
    <property type="entry name" value="UBQ"/>
    <property type="match status" value="2"/>
</dbReference>
<feature type="transmembrane region" description="Helical" evidence="1">
    <location>
        <begin position="280"/>
        <end position="297"/>
    </location>
</feature>
<evidence type="ECO:0000313" key="4">
    <source>
        <dbReference type="Proteomes" id="UP000230233"/>
    </source>
</evidence>
<keyword evidence="1" id="KW-0472">Membrane</keyword>
<keyword evidence="1" id="KW-1133">Transmembrane helix</keyword>
<dbReference type="Gene3D" id="3.10.20.90">
    <property type="entry name" value="Phosphatidylinositol 3-kinase Catalytic Subunit, Chain A, domain 1"/>
    <property type="match status" value="2"/>
</dbReference>
<dbReference type="SUPFAM" id="SSF54236">
    <property type="entry name" value="Ubiquitin-like"/>
    <property type="match status" value="2"/>
</dbReference>
<dbReference type="EMBL" id="PDUG01000002">
    <property type="protein sequence ID" value="PIC48539.1"/>
    <property type="molecule type" value="Genomic_DNA"/>
</dbReference>
<dbReference type="PROSITE" id="PS50053">
    <property type="entry name" value="UBIQUITIN_2"/>
    <property type="match status" value="2"/>
</dbReference>
<protein>
    <recommendedName>
        <fullName evidence="2">Ubiquitin-like domain-containing protein</fullName>
    </recommendedName>
</protein>
<accession>A0A2G5V9T1</accession>
<comment type="caution">
    <text evidence="3">The sequence shown here is derived from an EMBL/GenBank/DDBJ whole genome shotgun (WGS) entry which is preliminary data.</text>
</comment>
<organism evidence="3 4">
    <name type="scientific">Caenorhabditis nigoni</name>
    <dbReference type="NCBI Taxonomy" id="1611254"/>
    <lineage>
        <taxon>Eukaryota</taxon>
        <taxon>Metazoa</taxon>
        <taxon>Ecdysozoa</taxon>
        <taxon>Nematoda</taxon>
        <taxon>Chromadorea</taxon>
        <taxon>Rhabditida</taxon>
        <taxon>Rhabditina</taxon>
        <taxon>Rhabditomorpha</taxon>
        <taxon>Rhabditoidea</taxon>
        <taxon>Rhabditidae</taxon>
        <taxon>Peloderinae</taxon>
        <taxon>Caenorhabditis</taxon>
    </lineage>
</organism>
<dbReference type="InterPro" id="IPR029071">
    <property type="entry name" value="Ubiquitin-like_domsf"/>
</dbReference>